<evidence type="ECO:0000313" key="2">
    <source>
        <dbReference type="EMBL" id="NEN05667.1"/>
    </source>
</evidence>
<reference evidence="2 3" key="1">
    <citation type="journal article" date="2014" name="J. Microbiol.">
        <title>Diaminobutyricibacter tongyongensis gen. nov., sp. nov. and Homoserinibacter gongjuensis gen. nov., sp. nov. belong to the family Microbacteriaceae.</title>
        <authorList>
            <person name="Kim S.J."/>
            <person name="Ahn J.H."/>
            <person name="Weon H.Y."/>
            <person name="Hamada M."/>
            <person name="Suzuki K."/>
            <person name="Kwon S.W."/>
        </authorList>
    </citation>
    <scope>NUCLEOTIDE SEQUENCE [LARGE SCALE GENOMIC DNA]</scope>
    <source>
        <strain evidence="2 3">NBRC 108724</strain>
    </source>
</reference>
<comment type="caution">
    <text evidence="2">The sequence shown here is derived from an EMBL/GenBank/DDBJ whole genome shotgun (WGS) entry which is preliminary data.</text>
</comment>
<sequence>MKQSHRSRRTRLAWLAIPAAAGLLLAGCSNSGTSSAKEPQTITFAFGATNDQDKAAYTNLTQAFEKENKGVTVTPLNLPTQSYPTALATRVQGGNAPDTFYAEGGTGQVDSIIPFAKAGQLLELTDRAIKSALPSDQKQLWTYNGKIYGVPLGTQSNGVIYNDELAKSIGVNITASTSLDDIIAQCSAARAKGKTIYGLAGSTYQNNGILAIALATSTVYGPNKNWNADRAKNKVTFTGTKGWTTALESIKKMYDAGCFQDGATSAGFDALTNGASSGKILGFFAPSGAAQQIMVAAGGHVKLIALPVAAPSGTKTYLSLSADQSVAASAKTKSPKLAESFLKYIVSDAGQQTYSAATGTIPVNVGRSSTLLPQYEGIKDMISSNDTRGYAPTDWPNAKIYTDLGNGVQGILTGQMTVKQVLEQMDTDWG</sequence>
<dbReference type="Gene3D" id="3.40.190.10">
    <property type="entry name" value="Periplasmic binding protein-like II"/>
    <property type="match status" value="2"/>
</dbReference>
<keyword evidence="3" id="KW-1185">Reference proteome</keyword>
<dbReference type="SUPFAM" id="SSF53850">
    <property type="entry name" value="Periplasmic binding protein-like II"/>
    <property type="match status" value="1"/>
</dbReference>
<gene>
    <name evidence="2" type="ORF">G3T36_07260</name>
</gene>
<protein>
    <submittedName>
        <fullName evidence="2">Carbohydrate ABC transporter substrate-binding protein</fullName>
    </submittedName>
</protein>
<feature type="signal peptide" evidence="1">
    <location>
        <begin position="1"/>
        <end position="36"/>
    </location>
</feature>
<dbReference type="PROSITE" id="PS51257">
    <property type="entry name" value="PROKAR_LIPOPROTEIN"/>
    <property type="match status" value="1"/>
</dbReference>
<dbReference type="PANTHER" id="PTHR43649">
    <property type="entry name" value="ARABINOSE-BINDING PROTEIN-RELATED"/>
    <property type="match status" value="1"/>
</dbReference>
<dbReference type="InterPro" id="IPR050490">
    <property type="entry name" value="Bact_solute-bd_prot1"/>
</dbReference>
<organism evidence="2 3">
    <name type="scientific">Leifsonia tongyongensis</name>
    <dbReference type="NCBI Taxonomy" id="1268043"/>
    <lineage>
        <taxon>Bacteria</taxon>
        <taxon>Bacillati</taxon>
        <taxon>Actinomycetota</taxon>
        <taxon>Actinomycetes</taxon>
        <taxon>Micrococcales</taxon>
        <taxon>Microbacteriaceae</taxon>
        <taxon>Leifsonia</taxon>
    </lineage>
</organism>
<dbReference type="RefSeq" id="WP_163288849.1">
    <property type="nucleotide sequence ID" value="NZ_JAAGWY010000001.1"/>
</dbReference>
<dbReference type="Proteomes" id="UP000474967">
    <property type="component" value="Unassembled WGS sequence"/>
</dbReference>
<feature type="chain" id="PRO_5027008978" evidence="1">
    <location>
        <begin position="37"/>
        <end position="430"/>
    </location>
</feature>
<evidence type="ECO:0000256" key="1">
    <source>
        <dbReference type="SAM" id="SignalP"/>
    </source>
</evidence>
<accession>A0A6L9XWV2</accession>
<dbReference type="AlphaFoldDB" id="A0A6L9XWV2"/>
<keyword evidence="1" id="KW-0732">Signal</keyword>
<dbReference type="PANTHER" id="PTHR43649:SF14">
    <property type="entry name" value="BLR3389 PROTEIN"/>
    <property type="match status" value="1"/>
</dbReference>
<dbReference type="EMBL" id="JAAGWY010000001">
    <property type="protein sequence ID" value="NEN05667.1"/>
    <property type="molecule type" value="Genomic_DNA"/>
</dbReference>
<dbReference type="Pfam" id="PF13416">
    <property type="entry name" value="SBP_bac_8"/>
    <property type="match status" value="1"/>
</dbReference>
<proteinExistence type="predicted"/>
<name>A0A6L9XWV2_9MICO</name>
<dbReference type="InterPro" id="IPR006059">
    <property type="entry name" value="SBP"/>
</dbReference>
<evidence type="ECO:0000313" key="3">
    <source>
        <dbReference type="Proteomes" id="UP000474967"/>
    </source>
</evidence>